<organism evidence="2 3">
    <name type="scientific">Paraburkholderia acidicola</name>
    <dbReference type="NCBI Taxonomy" id="1912599"/>
    <lineage>
        <taxon>Bacteria</taxon>
        <taxon>Pseudomonadati</taxon>
        <taxon>Pseudomonadota</taxon>
        <taxon>Betaproteobacteria</taxon>
        <taxon>Burkholderiales</taxon>
        <taxon>Burkholderiaceae</taxon>
        <taxon>Paraburkholderia</taxon>
    </lineage>
</organism>
<feature type="domain" description="Peptidase C39-like" evidence="1">
    <location>
        <begin position="11"/>
        <end position="178"/>
    </location>
</feature>
<proteinExistence type="predicted"/>
<dbReference type="Pfam" id="PF13529">
    <property type="entry name" value="Peptidase_C39_2"/>
    <property type="match status" value="1"/>
</dbReference>
<dbReference type="AlphaFoldDB" id="A0A2A4EMC1"/>
<accession>A0A2A4EMC1</accession>
<evidence type="ECO:0000313" key="3">
    <source>
        <dbReference type="Proteomes" id="UP000218022"/>
    </source>
</evidence>
<sequence length="210" mass="23912">MTGGTELRHTGVPYYTQWGSPEWVRPIVEDGADPCDDPAWTRSGFVDPERYRFWAKRLCGLTCLESALDFWRIAHAPRSILLDDALRHEVYRMRADGGVDGLIYQPFANWVAAEFGLQADVLTDIAIEDIAKRIDSDTVVIVSVSPEVRYPDRPNNRRGGHLILLHGRDHDGVWFHNPSGVAPYQQDAYLPFETLTRFYARRGIVLTRAE</sequence>
<dbReference type="Gene3D" id="3.90.70.10">
    <property type="entry name" value="Cysteine proteinases"/>
    <property type="match status" value="1"/>
</dbReference>
<protein>
    <recommendedName>
        <fullName evidence="1">Peptidase C39-like domain-containing protein</fullName>
    </recommendedName>
</protein>
<dbReference type="Proteomes" id="UP000218022">
    <property type="component" value="Unassembled WGS sequence"/>
</dbReference>
<name>A0A2A4EMC1_9BURK</name>
<evidence type="ECO:0000313" key="2">
    <source>
        <dbReference type="EMBL" id="PCE21925.1"/>
    </source>
</evidence>
<comment type="caution">
    <text evidence="2">The sequence shown here is derived from an EMBL/GenBank/DDBJ whole genome shotgun (WGS) entry which is preliminary data.</text>
</comment>
<dbReference type="RefSeq" id="WP_096723289.1">
    <property type="nucleotide sequence ID" value="NZ_MTZV01000006.1"/>
</dbReference>
<dbReference type="EMBL" id="MTZV01000006">
    <property type="protein sequence ID" value="PCE21925.1"/>
    <property type="molecule type" value="Genomic_DNA"/>
</dbReference>
<reference evidence="2 3" key="1">
    <citation type="submission" date="2017-01" db="EMBL/GenBank/DDBJ databases">
        <title>Whole-Genome Shotgun Sequencing of Two beta-Proteobacterial Species in Search of the Bulgecin Biosynthetic Cluster.</title>
        <authorList>
            <person name="Horsman M.E."/>
            <person name="Marous D.R."/>
            <person name="Li R."/>
            <person name="Oliver R.A."/>
            <person name="Byun B."/>
            <person name="Emrich S.J."/>
            <person name="Boggess B."/>
            <person name="Townsend C.A."/>
            <person name="Mobashery S."/>
        </authorList>
    </citation>
    <scope>NUCLEOTIDE SEQUENCE [LARGE SCALE GENOMIC DNA]</scope>
    <source>
        <strain evidence="2 3">ATCC 31363</strain>
    </source>
</reference>
<dbReference type="InterPro" id="IPR039564">
    <property type="entry name" value="Peptidase_C39-like"/>
</dbReference>
<evidence type="ECO:0000259" key="1">
    <source>
        <dbReference type="Pfam" id="PF13529"/>
    </source>
</evidence>
<dbReference type="OrthoDB" id="2602488at2"/>
<gene>
    <name evidence="2" type="ORF">BWP39_19840</name>
</gene>